<dbReference type="EMBL" id="JADIXZ010000001">
    <property type="protein sequence ID" value="MBK6299737.1"/>
    <property type="molecule type" value="Genomic_DNA"/>
</dbReference>
<dbReference type="Pfam" id="PF02604">
    <property type="entry name" value="PhdYeFM_antitox"/>
    <property type="match status" value="1"/>
</dbReference>
<dbReference type="NCBIfam" id="TIGR01552">
    <property type="entry name" value="phd_fam"/>
    <property type="match status" value="1"/>
</dbReference>
<dbReference type="Gene3D" id="3.40.1620.10">
    <property type="entry name" value="YefM-like domain"/>
    <property type="match status" value="1"/>
</dbReference>
<proteinExistence type="inferred from homology"/>
<evidence type="ECO:0000313" key="5">
    <source>
        <dbReference type="EMBL" id="MBL0003958.1"/>
    </source>
</evidence>
<reference evidence="6 7" key="1">
    <citation type="submission" date="2020-10" db="EMBL/GenBank/DDBJ databases">
        <title>Connecting structure to function with the recovery of over 1000 high-quality activated sludge metagenome-assembled genomes encoding full-length rRNA genes using long-read sequencing.</title>
        <authorList>
            <person name="Singleton C.M."/>
            <person name="Petriglieri F."/>
            <person name="Kristensen J.M."/>
            <person name="Kirkegaard R.H."/>
            <person name="Michaelsen T.Y."/>
            <person name="Andersen M.H."/>
            <person name="Karst S.M."/>
            <person name="Dueholm M.S."/>
            <person name="Nielsen P.H."/>
            <person name="Albertsen M."/>
        </authorList>
    </citation>
    <scope>NUCLEOTIDE SEQUENCE [LARGE SCALE GENOMIC DNA]</scope>
    <source>
        <strain evidence="3">AalE_18-Q3-R2-46_BAT3C.188</strain>
        <strain evidence="4">Ega_18-Q3-R5-49_MAXAC.001</strain>
        <strain evidence="5">Ribe_18-Q3-R11-54_MAXAC.001</strain>
    </source>
</reference>
<gene>
    <name evidence="3" type="ORF">IPF40_01340</name>
    <name evidence="4" type="ORF">IPI13_10915</name>
    <name evidence="5" type="ORF">IPP00_08180</name>
</gene>
<dbReference type="SUPFAM" id="SSF143120">
    <property type="entry name" value="YefM-like"/>
    <property type="match status" value="1"/>
</dbReference>
<comment type="caution">
    <text evidence="3">The sequence shown here is derived from an EMBL/GenBank/DDBJ whole genome shotgun (WGS) entry which is preliminary data.</text>
</comment>
<evidence type="ECO:0000313" key="3">
    <source>
        <dbReference type="EMBL" id="MBK6299737.1"/>
    </source>
</evidence>
<protein>
    <recommendedName>
        <fullName evidence="2">Antitoxin</fullName>
    </recommendedName>
</protein>
<evidence type="ECO:0000313" key="6">
    <source>
        <dbReference type="Proteomes" id="UP000718281"/>
    </source>
</evidence>
<dbReference type="InterPro" id="IPR051416">
    <property type="entry name" value="phD-YefM_TA_antitoxins"/>
</dbReference>
<dbReference type="InterPro" id="IPR036165">
    <property type="entry name" value="YefM-like_sf"/>
</dbReference>
<dbReference type="Proteomes" id="UP000726105">
    <property type="component" value="Unassembled WGS sequence"/>
</dbReference>
<comment type="function">
    <text evidence="2">Antitoxin component of a type II toxin-antitoxin (TA) system.</text>
</comment>
<evidence type="ECO:0000313" key="4">
    <source>
        <dbReference type="EMBL" id="MBK7273640.1"/>
    </source>
</evidence>
<dbReference type="InterPro" id="IPR006442">
    <property type="entry name" value="Antitoxin_Phd/YefM"/>
</dbReference>
<dbReference type="Proteomes" id="UP000886632">
    <property type="component" value="Unassembled WGS sequence"/>
</dbReference>
<organism evidence="3 6">
    <name type="scientific">Candidatus Phosphoribacter hodrii</name>
    <dbReference type="NCBI Taxonomy" id="2953743"/>
    <lineage>
        <taxon>Bacteria</taxon>
        <taxon>Bacillati</taxon>
        <taxon>Actinomycetota</taxon>
        <taxon>Actinomycetes</taxon>
        <taxon>Micrococcales</taxon>
        <taxon>Dermatophilaceae</taxon>
        <taxon>Candidatus Phosphoribacter</taxon>
    </lineage>
</organism>
<dbReference type="EMBL" id="JADJIB010000004">
    <property type="protein sequence ID" value="MBK7273640.1"/>
    <property type="molecule type" value="Genomic_DNA"/>
</dbReference>
<evidence type="ECO:0000313" key="7">
    <source>
        <dbReference type="Proteomes" id="UP000726105"/>
    </source>
</evidence>
<dbReference type="EMBL" id="JADKGK010000019">
    <property type="protein sequence ID" value="MBL0003958.1"/>
    <property type="molecule type" value="Genomic_DNA"/>
</dbReference>
<dbReference type="AlphaFoldDB" id="A0A934X2F3"/>
<comment type="similarity">
    <text evidence="1 2">Belongs to the phD/YefM antitoxin family.</text>
</comment>
<dbReference type="PANTHER" id="PTHR35377">
    <property type="entry name" value="ANTITOXIN VAPB49-RELATED-RELATED"/>
    <property type="match status" value="1"/>
</dbReference>
<evidence type="ECO:0000256" key="2">
    <source>
        <dbReference type="RuleBase" id="RU362080"/>
    </source>
</evidence>
<name>A0A934X2F3_9MICO</name>
<dbReference type="Proteomes" id="UP000718281">
    <property type="component" value="Unassembled WGS sequence"/>
</dbReference>
<evidence type="ECO:0000256" key="1">
    <source>
        <dbReference type="ARBA" id="ARBA00009981"/>
    </source>
</evidence>
<sequence>MTTTVGAYEAKTHLPALLAQVERGETVTITRHGRPIARLVPIDVHRPVEEIILELDRLRRGVTTGGMSIREMIEEGRR</sequence>
<dbReference type="PANTHER" id="PTHR35377:SF8">
    <property type="entry name" value="ANTITOXIN VAPB22"/>
    <property type="match status" value="1"/>
</dbReference>
<accession>A0A934X2F3</accession>